<dbReference type="Proteomes" id="UP000078286">
    <property type="component" value="Unassembled WGS sequence"/>
</dbReference>
<dbReference type="EMBL" id="LXEO01000017">
    <property type="protein sequence ID" value="OAT18901.1"/>
    <property type="molecule type" value="Genomic_DNA"/>
</dbReference>
<dbReference type="InterPro" id="IPR001451">
    <property type="entry name" value="Hexapep"/>
</dbReference>
<keyword evidence="3 7" id="KW-0808">Transferase</keyword>
<reference evidence="7 8" key="1">
    <citation type="submission" date="2016-04" db="EMBL/GenBank/DDBJ databases">
        <title>ATOL: Assembling a taxonomically balanced genome-scale reconstruction of the evolutionary history of the Enterobacteriaceae.</title>
        <authorList>
            <person name="Plunkett G.III."/>
            <person name="Neeno-Eckwall E.C."/>
            <person name="Glasner J.D."/>
            <person name="Perna N.T."/>
        </authorList>
    </citation>
    <scope>NUCLEOTIDE SEQUENCE [LARGE SCALE GENOMIC DNA]</scope>
    <source>
        <strain evidence="7 8">ATCC 51607</strain>
    </source>
</reference>
<dbReference type="InterPro" id="IPR029098">
    <property type="entry name" value="Acetyltransf_C"/>
</dbReference>
<dbReference type="PATRIC" id="fig|1354255.3.peg.1783"/>
<evidence type="ECO:0000313" key="7">
    <source>
        <dbReference type="EMBL" id="OAT18901.1"/>
    </source>
</evidence>
<evidence type="ECO:0000313" key="8">
    <source>
        <dbReference type="Proteomes" id="UP000078286"/>
    </source>
</evidence>
<evidence type="ECO:0000256" key="1">
    <source>
        <dbReference type="ARBA" id="ARBA00022516"/>
    </source>
</evidence>
<proteinExistence type="predicted"/>
<gene>
    <name evidence="7" type="ORF">M979_1725</name>
</gene>
<dbReference type="InterPro" id="IPR011004">
    <property type="entry name" value="Trimer_LpxA-like_sf"/>
</dbReference>
<evidence type="ECO:0000256" key="2">
    <source>
        <dbReference type="ARBA" id="ARBA00022556"/>
    </source>
</evidence>
<dbReference type="RefSeq" id="WP_064554473.1">
    <property type="nucleotide sequence ID" value="NZ_LXEO01000017.1"/>
</dbReference>
<dbReference type="PANTHER" id="PTHR43480:SF1">
    <property type="entry name" value="ACYL-[ACYL-CARRIER-PROTEIN]--UDP-N-ACETYLGLUCOSAMINE O-ACYLTRANSFERASE, MITOCHONDRIAL-RELATED"/>
    <property type="match status" value="1"/>
</dbReference>
<dbReference type="PANTHER" id="PTHR43480">
    <property type="entry name" value="ACYL-[ACYL-CARRIER-PROTEIN]--UDP-N-ACETYLGLUCOSAMINE O-ACYLTRANSFERASE"/>
    <property type="match status" value="1"/>
</dbReference>
<dbReference type="EC" id="2.3.1.129" evidence="7"/>
<dbReference type="AlphaFoldDB" id="A0A1B7HTB7"/>
<dbReference type="SUPFAM" id="SSF51161">
    <property type="entry name" value="Trimeric LpxA-like enzymes"/>
    <property type="match status" value="1"/>
</dbReference>
<evidence type="ECO:0000259" key="6">
    <source>
        <dbReference type="Pfam" id="PF13720"/>
    </source>
</evidence>
<feature type="domain" description="UDP N-acetylglucosamine O-acyltransferase C-terminal" evidence="6">
    <location>
        <begin position="181"/>
        <end position="262"/>
    </location>
</feature>
<keyword evidence="2" id="KW-0441">Lipid A biosynthesis</keyword>
<dbReference type="GO" id="GO:0008780">
    <property type="term" value="F:acyl-[acyl-carrier-protein]-UDP-N-acetylglucosamine O-acyltransferase activity"/>
    <property type="evidence" value="ECO:0007669"/>
    <property type="project" value="UniProtKB-EC"/>
</dbReference>
<evidence type="ECO:0000256" key="4">
    <source>
        <dbReference type="ARBA" id="ARBA00023098"/>
    </source>
</evidence>
<comment type="caution">
    <text evidence="7">The sequence shown here is derived from an EMBL/GenBank/DDBJ whole genome shotgun (WGS) entry which is preliminary data.</text>
</comment>
<dbReference type="GO" id="GO:0016020">
    <property type="term" value="C:membrane"/>
    <property type="evidence" value="ECO:0007669"/>
    <property type="project" value="GOC"/>
</dbReference>
<dbReference type="PIRSF" id="PIRSF000456">
    <property type="entry name" value="UDP-GlcNAc_acltr"/>
    <property type="match status" value="1"/>
</dbReference>
<protein>
    <submittedName>
        <fullName evidence="7">Acyl-[acyl-carrier-protein]--UDP-N-acetylglucosamine O-acyltransferase</fullName>
        <ecNumber evidence="7">2.3.1.129</ecNumber>
    </submittedName>
</protein>
<dbReference type="Pfam" id="PF00132">
    <property type="entry name" value="Hexapep"/>
    <property type="match status" value="1"/>
</dbReference>
<sequence>MSISPLARVASNSIVEPGVVLGAHVSIGPFCVISAGVVIGEGTVVGAYSVINGLTTIGCDNTFGQFSSIGEANQDLKYAAEPTTVVIGDRNQIGKNTTIHRGTIQGLSTTLIGNDNRFLNCVHVGHDCVVGNGTLIGDNSGLAGHVELDDDAQIGFMCAIHQFCILASGVKILDQSAVVQDVPPFVTAGGNRAVPLGINIGSKAFQALEPEQQDLIHILYERFYNQALAIEEVKRSLKILESDYPVIGLYDRFFARSARGIVR</sequence>
<dbReference type="InterPro" id="IPR010137">
    <property type="entry name" value="Lipid_A_LpxA"/>
</dbReference>
<evidence type="ECO:0000256" key="3">
    <source>
        <dbReference type="ARBA" id="ARBA00022679"/>
    </source>
</evidence>
<dbReference type="Pfam" id="PF13720">
    <property type="entry name" value="Acetyltransf_11"/>
    <property type="match status" value="1"/>
</dbReference>
<keyword evidence="5 7" id="KW-0012">Acyltransferase</keyword>
<keyword evidence="8" id="KW-1185">Reference proteome</keyword>
<keyword evidence="1" id="KW-0444">Lipid biosynthesis</keyword>
<keyword evidence="4" id="KW-0443">Lipid metabolism</keyword>
<organism evidence="7 8">
    <name type="scientific">Buttiauxella noackiae ATCC 51607</name>
    <dbReference type="NCBI Taxonomy" id="1354255"/>
    <lineage>
        <taxon>Bacteria</taxon>
        <taxon>Pseudomonadati</taxon>
        <taxon>Pseudomonadota</taxon>
        <taxon>Gammaproteobacteria</taxon>
        <taxon>Enterobacterales</taxon>
        <taxon>Enterobacteriaceae</taxon>
        <taxon>Buttiauxella</taxon>
    </lineage>
</organism>
<accession>A0A1B7HTB7</accession>
<evidence type="ECO:0000256" key="5">
    <source>
        <dbReference type="ARBA" id="ARBA00023315"/>
    </source>
</evidence>
<dbReference type="Gene3D" id="2.160.10.10">
    <property type="entry name" value="Hexapeptide repeat proteins"/>
    <property type="match status" value="1"/>
</dbReference>
<dbReference type="NCBIfam" id="NF003657">
    <property type="entry name" value="PRK05289.1"/>
    <property type="match status" value="1"/>
</dbReference>
<dbReference type="GO" id="GO:0009245">
    <property type="term" value="P:lipid A biosynthetic process"/>
    <property type="evidence" value="ECO:0007669"/>
    <property type="project" value="UniProtKB-KW"/>
</dbReference>
<name>A0A1B7HTB7_9ENTR</name>